<dbReference type="GO" id="GO:0005794">
    <property type="term" value="C:Golgi apparatus"/>
    <property type="evidence" value="ECO:0007669"/>
    <property type="project" value="TreeGrafter"/>
</dbReference>
<evidence type="ECO:0000259" key="13">
    <source>
        <dbReference type="Pfam" id="PF13733"/>
    </source>
</evidence>
<comment type="similarity">
    <text evidence="3">Belongs to the glycosyltransferase 7 family.</text>
</comment>
<evidence type="ECO:0000256" key="8">
    <source>
        <dbReference type="ARBA" id="ARBA00022989"/>
    </source>
</evidence>
<dbReference type="PANTHER" id="PTHR19300:SF57">
    <property type="entry name" value="BETA-1,4-N-ACETYLGALACTOSAMINYLTRANSFERASE"/>
    <property type="match status" value="1"/>
</dbReference>
<feature type="domain" description="Galactosyltransferase C-terminal" evidence="12">
    <location>
        <begin position="151"/>
        <end position="228"/>
    </location>
</feature>
<feature type="domain" description="Galactosyltransferase N-terminal" evidence="13">
    <location>
        <begin position="47"/>
        <end position="147"/>
    </location>
</feature>
<keyword evidence="6" id="KW-0812">Transmembrane</keyword>
<evidence type="ECO:0008006" key="16">
    <source>
        <dbReference type="Google" id="ProtNLM"/>
    </source>
</evidence>
<dbReference type="InterPro" id="IPR027791">
    <property type="entry name" value="Galactosyl_T_C"/>
</dbReference>
<dbReference type="GO" id="GO:0006688">
    <property type="term" value="P:glycosphingolipid biosynthetic process"/>
    <property type="evidence" value="ECO:0007669"/>
    <property type="project" value="TreeGrafter"/>
</dbReference>
<dbReference type="InterPro" id="IPR003859">
    <property type="entry name" value="Galactosyl_T"/>
</dbReference>
<evidence type="ECO:0000313" key="15">
    <source>
        <dbReference type="Proteomes" id="UP000821837"/>
    </source>
</evidence>
<sequence>MLYIIAVGRVQVDLDLRPRRRQTQRSVKAAQAGKSSAGSGVPAPSPTGGLWSPVECAARHRVALVVPYRDRRLHLLLLLRHLHPILRRQLLSYRIYVVEQYGNDTFNKGVLMNAGVREAFRDADYHCFVFHDVDLIPEDDRNMYSCPPSPRHMSVAIDKFNYTLPYQMLVGGVLAIKREHFLKVNGFSNLYWGWGGEDDDMAYRIKHKNLKIIRPPASVARYTMIKHHQRPESPNNIRMALVRMAWYRMNKDGLSTAKYRLVSKQVLPLYTHLLVDIGHNHKWHFSSSQKLIINL</sequence>
<evidence type="ECO:0000313" key="14">
    <source>
        <dbReference type="EMBL" id="KAH7948394.1"/>
    </source>
</evidence>
<keyword evidence="15" id="KW-1185">Reference proteome</keyword>
<evidence type="ECO:0000256" key="5">
    <source>
        <dbReference type="ARBA" id="ARBA00022679"/>
    </source>
</evidence>
<evidence type="ECO:0000256" key="7">
    <source>
        <dbReference type="ARBA" id="ARBA00022968"/>
    </source>
</evidence>
<keyword evidence="8" id="KW-1133">Transmembrane helix</keyword>
<dbReference type="Proteomes" id="UP000821837">
    <property type="component" value="Chromosome 6"/>
</dbReference>
<comment type="subcellular location">
    <subcellularLocation>
        <location evidence="1">Membrane</location>
        <topology evidence="1">Single-pass type II membrane protein</topology>
    </subcellularLocation>
</comment>
<evidence type="ECO:0000256" key="1">
    <source>
        <dbReference type="ARBA" id="ARBA00004606"/>
    </source>
</evidence>
<evidence type="ECO:0000256" key="9">
    <source>
        <dbReference type="ARBA" id="ARBA00023136"/>
    </source>
</evidence>
<evidence type="ECO:0000256" key="10">
    <source>
        <dbReference type="ARBA" id="ARBA00023180"/>
    </source>
</evidence>
<dbReference type="VEuPathDB" id="VectorBase:RSAN_026608"/>
<feature type="region of interest" description="Disordered" evidence="11">
    <location>
        <begin position="21"/>
        <end position="46"/>
    </location>
</feature>
<keyword evidence="9" id="KW-0472">Membrane</keyword>
<feature type="compositionally biased region" description="Low complexity" evidence="11">
    <location>
        <begin position="26"/>
        <end position="46"/>
    </location>
</feature>
<evidence type="ECO:0000256" key="6">
    <source>
        <dbReference type="ARBA" id="ARBA00022692"/>
    </source>
</evidence>
<organism evidence="14 15">
    <name type="scientific">Rhipicephalus sanguineus</name>
    <name type="common">Brown dog tick</name>
    <name type="synonym">Ixodes sanguineus</name>
    <dbReference type="NCBI Taxonomy" id="34632"/>
    <lineage>
        <taxon>Eukaryota</taxon>
        <taxon>Metazoa</taxon>
        <taxon>Ecdysozoa</taxon>
        <taxon>Arthropoda</taxon>
        <taxon>Chelicerata</taxon>
        <taxon>Arachnida</taxon>
        <taxon>Acari</taxon>
        <taxon>Parasitiformes</taxon>
        <taxon>Ixodida</taxon>
        <taxon>Ixodoidea</taxon>
        <taxon>Ixodidae</taxon>
        <taxon>Rhipicephalinae</taxon>
        <taxon>Rhipicephalus</taxon>
        <taxon>Rhipicephalus</taxon>
    </lineage>
</organism>
<evidence type="ECO:0000256" key="4">
    <source>
        <dbReference type="ARBA" id="ARBA00022676"/>
    </source>
</evidence>
<reference evidence="14" key="2">
    <citation type="submission" date="2021-09" db="EMBL/GenBank/DDBJ databases">
        <authorList>
            <person name="Jia N."/>
            <person name="Wang J."/>
            <person name="Shi W."/>
            <person name="Du L."/>
            <person name="Sun Y."/>
            <person name="Zhan W."/>
            <person name="Jiang J."/>
            <person name="Wang Q."/>
            <person name="Zhang B."/>
            <person name="Ji P."/>
            <person name="Sakyi L.B."/>
            <person name="Cui X."/>
            <person name="Yuan T."/>
            <person name="Jiang B."/>
            <person name="Yang W."/>
            <person name="Lam T.T.-Y."/>
            <person name="Chang Q."/>
            <person name="Ding S."/>
            <person name="Wang X."/>
            <person name="Zhu J."/>
            <person name="Ruan X."/>
            <person name="Zhao L."/>
            <person name="Wei J."/>
            <person name="Que T."/>
            <person name="Du C."/>
            <person name="Cheng J."/>
            <person name="Dai P."/>
            <person name="Han X."/>
            <person name="Huang E."/>
            <person name="Gao Y."/>
            <person name="Liu J."/>
            <person name="Shao H."/>
            <person name="Ye R."/>
            <person name="Li L."/>
            <person name="Wei W."/>
            <person name="Wang X."/>
            <person name="Wang C."/>
            <person name="Huo Q."/>
            <person name="Li W."/>
            <person name="Guo W."/>
            <person name="Chen H."/>
            <person name="Chen S."/>
            <person name="Zhou L."/>
            <person name="Zhou L."/>
            <person name="Ni X."/>
            <person name="Tian J."/>
            <person name="Zhou Y."/>
            <person name="Sheng Y."/>
            <person name="Liu T."/>
            <person name="Pan Y."/>
            <person name="Xia L."/>
            <person name="Li J."/>
            <person name="Zhao F."/>
            <person name="Cao W."/>
        </authorList>
    </citation>
    <scope>NUCLEOTIDE SEQUENCE</scope>
    <source>
        <strain evidence="14">Rsan-2018</strain>
        <tissue evidence="14">Larvae</tissue>
    </source>
</reference>
<comment type="pathway">
    <text evidence="2">Protein modification; protein glycosylation.</text>
</comment>
<accession>A0A9D4PPG3</accession>
<reference evidence="14" key="1">
    <citation type="journal article" date="2020" name="Cell">
        <title>Large-Scale Comparative Analyses of Tick Genomes Elucidate Their Genetic Diversity and Vector Capacities.</title>
        <authorList>
            <consortium name="Tick Genome and Microbiome Consortium (TIGMIC)"/>
            <person name="Jia N."/>
            <person name="Wang J."/>
            <person name="Shi W."/>
            <person name="Du L."/>
            <person name="Sun Y."/>
            <person name="Zhan W."/>
            <person name="Jiang J.F."/>
            <person name="Wang Q."/>
            <person name="Zhang B."/>
            <person name="Ji P."/>
            <person name="Bell-Sakyi L."/>
            <person name="Cui X.M."/>
            <person name="Yuan T.T."/>
            <person name="Jiang B.G."/>
            <person name="Yang W.F."/>
            <person name="Lam T.T."/>
            <person name="Chang Q.C."/>
            <person name="Ding S.J."/>
            <person name="Wang X.J."/>
            <person name="Zhu J.G."/>
            <person name="Ruan X.D."/>
            <person name="Zhao L."/>
            <person name="Wei J.T."/>
            <person name="Ye R.Z."/>
            <person name="Que T.C."/>
            <person name="Du C.H."/>
            <person name="Zhou Y.H."/>
            <person name="Cheng J.X."/>
            <person name="Dai P.F."/>
            <person name="Guo W.B."/>
            <person name="Han X.H."/>
            <person name="Huang E.J."/>
            <person name="Li L.F."/>
            <person name="Wei W."/>
            <person name="Gao Y.C."/>
            <person name="Liu J.Z."/>
            <person name="Shao H.Z."/>
            <person name="Wang X."/>
            <person name="Wang C.C."/>
            <person name="Yang T.C."/>
            <person name="Huo Q.B."/>
            <person name="Li W."/>
            <person name="Chen H.Y."/>
            <person name="Chen S.E."/>
            <person name="Zhou L.G."/>
            <person name="Ni X.B."/>
            <person name="Tian J.H."/>
            <person name="Sheng Y."/>
            <person name="Liu T."/>
            <person name="Pan Y.S."/>
            <person name="Xia L.Y."/>
            <person name="Li J."/>
            <person name="Zhao F."/>
            <person name="Cao W.C."/>
        </authorList>
    </citation>
    <scope>NUCLEOTIDE SEQUENCE</scope>
    <source>
        <strain evidence="14">Rsan-2018</strain>
    </source>
</reference>
<name>A0A9D4PPG3_RHISA</name>
<dbReference type="InterPro" id="IPR027995">
    <property type="entry name" value="Galactosyl_T_N"/>
</dbReference>
<dbReference type="PRINTS" id="PR02050">
    <property type="entry name" value="B14GALTRFASE"/>
</dbReference>
<dbReference type="CDD" id="cd00899">
    <property type="entry name" value="b4GalT"/>
    <property type="match status" value="1"/>
</dbReference>
<dbReference type="PANTHER" id="PTHR19300">
    <property type="entry name" value="BETA-1,4-GALACTOSYLTRANSFERASE"/>
    <property type="match status" value="1"/>
</dbReference>
<evidence type="ECO:0000256" key="2">
    <source>
        <dbReference type="ARBA" id="ARBA00004922"/>
    </source>
</evidence>
<keyword evidence="7" id="KW-0735">Signal-anchor</keyword>
<dbReference type="GO" id="GO:0008378">
    <property type="term" value="F:galactosyltransferase activity"/>
    <property type="evidence" value="ECO:0007669"/>
    <property type="project" value="TreeGrafter"/>
</dbReference>
<proteinExistence type="inferred from homology"/>
<dbReference type="SUPFAM" id="SSF53448">
    <property type="entry name" value="Nucleotide-diphospho-sugar transferases"/>
    <property type="match status" value="1"/>
</dbReference>
<dbReference type="GO" id="GO:0016020">
    <property type="term" value="C:membrane"/>
    <property type="evidence" value="ECO:0007669"/>
    <property type="project" value="UniProtKB-SubCell"/>
</dbReference>
<keyword evidence="10" id="KW-0325">Glycoprotein</keyword>
<keyword evidence="4" id="KW-0328">Glycosyltransferase</keyword>
<dbReference type="Gene3D" id="3.90.550.10">
    <property type="entry name" value="Spore Coat Polysaccharide Biosynthesis Protein SpsA, Chain A"/>
    <property type="match status" value="1"/>
</dbReference>
<dbReference type="GO" id="GO:0033842">
    <property type="term" value="F:N-acetyl-beta-glucosaminyl-derivative 4-beta-N-acetylgalactosaminyltransferase activity"/>
    <property type="evidence" value="ECO:0007669"/>
    <property type="project" value="TreeGrafter"/>
</dbReference>
<evidence type="ECO:0000256" key="3">
    <source>
        <dbReference type="ARBA" id="ARBA00005735"/>
    </source>
</evidence>
<dbReference type="Pfam" id="PF02709">
    <property type="entry name" value="Glyco_transf_7C"/>
    <property type="match status" value="1"/>
</dbReference>
<protein>
    <recommendedName>
        <fullName evidence="16">Beta-1,4-N-acetylgalactosaminyltransferase bre-4</fullName>
    </recommendedName>
</protein>
<gene>
    <name evidence="14" type="ORF">HPB52_021190</name>
</gene>
<dbReference type="InterPro" id="IPR029044">
    <property type="entry name" value="Nucleotide-diphossugar_trans"/>
</dbReference>
<dbReference type="AlphaFoldDB" id="A0A9D4PPG3"/>
<evidence type="ECO:0000259" key="12">
    <source>
        <dbReference type="Pfam" id="PF02709"/>
    </source>
</evidence>
<dbReference type="GO" id="GO:0005975">
    <property type="term" value="P:carbohydrate metabolic process"/>
    <property type="evidence" value="ECO:0007669"/>
    <property type="project" value="InterPro"/>
</dbReference>
<evidence type="ECO:0000256" key="11">
    <source>
        <dbReference type="SAM" id="MobiDB-lite"/>
    </source>
</evidence>
<comment type="caution">
    <text evidence="14">The sequence shown here is derived from an EMBL/GenBank/DDBJ whole genome shotgun (WGS) entry which is preliminary data.</text>
</comment>
<dbReference type="EMBL" id="JABSTV010001252">
    <property type="protein sequence ID" value="KAH7948394.1"/>
    <property type="molecule type" value="Genomic_DNA"/>
</dbReference>
<keyword evidence="5" id="KW-0808">Transferase</keyword>
<dbReference type="Pfam" id="PF13733">
    <property type="entry name" value="Glyco_transf_7N"/>
    <property type="match status" value="1"/>
</dbReference>